<feature type="region of interest" description="Disordered" evidence="1">
    <location>
        <begin position="141"/>
        <end position="176"/>
    </location>
</feature>
<dbReference type="RefSeq" id="WP_174399828.1">
    <property type="nucleotide sequence ID" value="NZ_VBSB01000014.1"/>
</dbReference>
<reference evidence="3 4" key="1">
    <citation type="submission" date="2019-05" db="EMBL/GenBank/DDBJ databases">
        <title>Mycolicibacterium sphagni ENV482 genome assembly.</title>
        <authorList>
            <person name="Chen W."/>
            <person name="Faulkner N.W."/>
            <person name="Hyman M.R."/>
        </authorList>
    </citation>
    <scope>NUCLEOTIDE SEQUENCE [LARGE SCALE GENOMIC DNA]</scope>
    <source>
        <strain evidence="3 4">ENV482</strain>
    </source>
</reference>
<comment type="caution">
    <text evidence="3">The sequence shown here is derived from an EMBL/GenBank/DDBJ whole genome shotgun (WGS) entry which is preliminary data.</text>
</comment>
<evidence type="ECO:0000313" key="3">
    <source>
        <dbReference type="EMBL" id="NTY62096.1"/>
    </source>
</evidence>
<evidence type="ECO:0000256" key="1">
    <source>
        <dbReference type="SAM" id="MobiDB-lite"/>
    </source>
</evidence>
<feature type="compositionally biased region" description="Pro residues" evidence="1">
    <location>
        <begin position="163"/>
        <end position="176"/>
    </location>
</feature>
<evidence type="ECO:0000256" key="2">
    <source>
        <dbReference type="SAM" id="Phobius"/>
    </source>
</evidence>
<dbReference type="Proteomes" id="UP000708347">
    <property type="component" value="Unassembled WGS sequence"/>
</dbReference>
<keyword evidence="4" id="KW-1185">Reference proteome</keyword>
<organism evidence="3 4">
    <name type="scientific">Mycolicibacterium sphagni</name>
    <dbReference type="NCBI Taxonomy" id="1786"/>
    <lineage>
        <taxon>Bacteria</taxon>
        <taxon>Bacillati</taxon>
        <taxon>Actinomycetota</taxon>
        <taxon>Actinomycetes</taxon>
        <taxon>Mycobacteriales</taxon>
        <taxon>Mycobacteriaceae</taxon>
        <taxon>Mycolicibacterium</taxon>
    </lineage>
</organism>
<accession>A0ABX2JWR5</accession>
<protein>
    <submittedName>
        <fullName evidence="3">Uncharacterized protein</fullName>
    </submittedName>
</protein>
<gene>
    <name evidence="3" type="ORF">FEG63_21345</name>
</gene>
<keyword evidence="2" id="KW-1133">Transmembrane helix</keyword>
<feature type="transmembrane region" description="Helical" evidence="2">
    <location>
        <begin position="44"/>
        <end position="64"/>
    </location>
</feature>
<name>A0ABX2JWR5_9MYCO</name>
<feature type="transmembrane region" description="Helical" evidence="2">
    <location>
        <begin position="70"/>
        <end position="92"/>
    </location>
</feature>
<evidence type="ECO:0000313" key="4">
    <source>
        <dbReference type="Proteomes" id="UP000708347"/>
    </source>
</evidence>
<proteinExistence type="predicted"/>
<keyword evidence="2" id="KW-0472">Membrane</keyword>
<dbReference type="EMBL" id="VBSB01000014">
    <property type="protein sequence ID" value="NTY62096.1"/>
    <property type="molecule type" value="Genomic_DNA"/>
</dbReference>
<keyword evidence="2" id="KW-0812">Transmembrane</keyword>
<sequence>MALSAELTDLGYRAVRVYTLAMRFPRMVGKGFNGERLPGGPYTLPQFVGGGMIFGLSGISAYFLPIINPLINLLAGAALTVIVGGLLANIPIDGIRLTTRMGWLLGLLLSTAPSTSELMPTTSPVAIVGGDVIMLDFTRRTPRQTMPARQPRNRAATATREPLFPPPAPAQAPPVPPVTAAPVAAAAVFGALTRRPLDEAS</sequence>